<dbReference type="Proteomes" id="UP001157034">
    <property type="component" value="Unassembled WGS sequence"/>
</dbReference>
<reference evidence="4" key="1">
    <citation type="journal article" date="2019" name="Int. J. Syst. Evol. Microbiol.">
        <title>The Global Catalogue of Microorganisms (GCM) 10K type strain sequencing project: providing services to taxonomists for standard genome sequencing and annotation.</title>
        <authorList>
            <consortium name="The Broad Institute Genomics Platform"/>
            <consortium name="The Broad Institute Genome Sequencing Center for Infectious Disease"/>
            <person name="Wu L."/>
            <person name="Ma J."/>
        </authorList>
    </citation>
    <scope>NUCLEOTIDE SEQUENCE [LARGE SCALE GENOMIC DNA]</scope>
    <source>
        <strain evidence="4">NBRC 108894</strain>
    </source>
</reference>
<keyword evidence="4" id="KW-1185">Reference proteome</keyword>
<dbReference type="Gene3D" id="3.30.450.40">
    <property type="match status" value="1"/>
</dbReference>
<dbReference type="EMBL" id="BSVB01000001">
    <property type="protein sequence ID" value="GMA94638.1"/>
    <property type="molecule type" value="Genomic_DNA"/>
</dbReference>
<evidence type="ECO:0000313" key="3">
    <source>
        <dbReference type="EMBL" id="GMA94638.1"/>
    </source>
</evidence>
<comment type="caution">
    <text evidence="3">The sequence shown here is derived from an EMBL/GenBank/DDBJ whole genome shotgun (WGS) entry which is preliminary data.</text>
</comment>
<protein>
    <recommendedName>
        <fullName evidence="2">IclR-ED domain-containing protein</fullName>
    </recommendedName>
</protein>
<dbReference type="InterPro" id="IPR014757">
    <property type="entry name" value="Tscrpt_reg_IclR_C"/>
</dbReference>
<sequence>MHRHGGDRRRLGGARQGRPQSTELVGSPVGYRIPLVPPIGPALMAWATESELAAWFARSPAPLTDEVRQGYLAMLGRLREDGWTWFTKDTDFMRIQDLLDSAANEAMPGEEVLRGAQGIVGDPEFNFMPIPLQPGGRYEVYSVVAPVVLPGRDTVIGMNVLGGGAEFTAEEIAHIGERLRAAADAAARRGTTSHT</sequence>
<gene>
    <name evidence="3" type="ORF">GCM10025881_14620</name>
</gene>
<dbReference type="InterPro" id="IPR029016">
    <property type="entry name" value="GAF-like_dom_sf"/>
</dbReference>
<feature type="region of interest" description="Disordered" evidence="1">
    <location>
        <begin position="1"/>
        <end position="25"/>
    </location>
</feature>
<organism evidence="3 4">
    <name type="scientific">Pseudolysinimonas kribbensis</name>
    <dbReference type="NCBI Taxonomy" id="433641"/>
    <lineage>
        <taxon>Bacteria</taxon>
        <taxon>Bacillati</taxon>
        <taxon>Actinomycetota</taxon>
        <taxon>Actinomycetes</taxon>
        <taxon>Micrococcales</taxon>
        <taxon>Microbacteriaceae</taxon>
        <taxon>Pseudolysinimonas</taxon>
    </lineage>
</organism>
<name>A0ABQ6K505_9MICO</name>
<evidence type="ECO:0000256" key="1">
    <source>
        <dbReference type="SAM" id="MobiDB-lite"/>
    </source>
</evidence>
<dbReference type="PROSITE" id="PS51078">
    <property type="entry name" value="ICLR_ED"/>
    <property type="match status" value="1"/>
</dbReference>
<feature type="domain" description="IclR-ED" evidence="2">
    <location>
        <begin position="1"/>
        <end position="192"/>
    </location>
</feature>
<evidence type="ECO:0000313" key="4">
    <source>
        <dbReference type="Proteomes" id="UP001157034"/>
    </source>
</evidence>
<proteinExistence type="predicted"/>
<evidence type="ECO:0000259" key="2">
    <source>
        <dbReference type="PROSITE" id="PS51078"/>
    </source>
</evidence>
<accession>A0ABQ6K505</accession>